<evidence type="ECO:0000313" key="4">
    <source>
        <dbReference type="Proteomes" id="UP001319870"/>
    </source>
</evidence>
<dbReference type="Pfam" id="PF08240">
    <property type="entry name" value="ADH_N"/>
    <property type="match status" value="1"/>
</dbReference>
<dbReference type="SUPFAM" id="SSF50129">
    <property type="entry name" value="GroES-like"/>
    <property type="match status" value="1"/>
</dbReference>
<dbReference type="InterPro" id="IPR011032">
    <property type="entry name" value="GroES-like_sf"/>
</dbReference>
<dbReference type="RefSeq" id="WP_225564022.1">
    <property type="nucleotide sequence ID" value="NZ_JAIXCQ010000001.1"/>
</dbReference>
<accession>A0ABS7ZB88</accession>
<evidence type="ECO:0000313" key="3">
    <source>
        <dbReference type="EMBL" id="MCA5892275.1"/>
    </source>
</evidence>
<dbReference type="Proteomes" id="UP001319870">
    <property type="component" value="Unassembled WGS sequence"/>
</dbReference>
<dbReference type="PANTHER" id="PTHR43482:SF1">
    <property type="entry name" value="PROTEIN AST1-RELATED"/>
    <property type="match status" value="1"/>
</dbReference>
<evidence type="ECO:0000256" key="1">
    <source>
        <dbReference type="SAM" id="MobiDB-lite"/>
    </source>
</evidence>
<dbReference type="SUPFAM" id="SSF51735">
    <property type="entry name" value="NAD(P)-binding Rossmann-fold domains"/>
    <property type="match status" value="1"/>
</dbReference>
<dbReference type="InterPro" id="IPR052585">
    <property type="entry name" value="Lipid_raft_assoc_Zn_ADH"/>
</dbReference>
<gene>
    <name evidence="3" type="ORF">LEP48_02780</name>
</gene>
<dbReference type="InterPro" id="IPR036291">
    <property type="entry name" value="NAD(P)-bd_dom_sf"/>
</dbReference>
<dbReference type="Pfam" id="PF13602">
    <property type="entry name" value="ADH_zinc_N_2"/>
    <property type="match status" value="1"/>
</dbReference>
<comment type="caution">
    <text evidence="3">The sequence shown here is derived from an EMBL/GenBank/DDBJ whole genome shotgun (WGS) entry which is preliminary data.</text>
</comment>
<feature type="domain" description="Enoyl reductase (ER)" evidence="2">
    <location>
        <begin position="15"/>
        <end position="303"/>
    </location>
</feature>
<sequence length="305" mass="30612">MNHQTSRRAVVRTPSGPGSIEIIDAPVPEPGPGQVRVKVAAAAINPVDLDVVSGRLHGLGLVSQAEHTGLGADFSGVVEAAGDGVGLALGTRVAGFVGGVDRDHGSHAEHLVVAADDVAGLPDGMCPNVAASMPLTLTTAAQLLGVLGDVPPQARRLLVTGAAGGVGAAVAVLAKERGWQVTGLARAGDQAFVHGLGVGFTTAPAGGWDVVADAAAMQEEALSLVRDGGTFVGVLPGLEPDEERGVTVGVVVSRPDGPLLARLLDRVVDGTVPARIHAALPLTEVVSAYRLLAKGGVRGRVVVLP</sequence>
<dbReference type="SMART" id="SM00829">
    <property type="entry name" value="PKS_ER"/>
    <property type="match status" value="1"/>
</dbReference>
<reference evidence="3 4" key="1">
    <citation type="submission" date="2021-09" db="EMBL/GenBank/DDBJ databases">
        <title>Isoptericola luteus sp. nov., a novel bacterium isolated from Harbin, the capital city of Heilongjiang province.</title>
        <authorList>
            <person name="Li J."/>
        </authorList>
    </citation>
    <scope>NUCLEOTIDE SEQUENCE [LARGE SCALE GENOMIC DNA]</scope>
    <source>
        <strain evidence="3 4">NEAU-Y5</strain>
    </source>
</reference>
<dbReference type="InterPro" id="IPR020843">
    <property type="entry name" value="ER"/>
</dbReference>
<protein>
    <submittedName>
        <fullName evidence="3">Zinc-binding dehydrogenase</fullName>
    </submittedName>
</protein>
<feature type="compositionally biased region" description="Basic residues" evidence="1">
    <location>
        <begin position="1"/>
        <end position="10"/>
    </location>
</feature>
<dbReference type="InterPro" id="IPR013154">
    <property type="entry name" value="ADH-like_N"/>
</dbReference>
<evidence type="ECO:0000259" key="2">
    <source>
        <dbReference type="SMART" id="SM00829"/>
    </source>
</evidence>
<name>A0ABS7ZB88_9MICO</name>
<feature type="region of interest" description="Disordered" evidence="1">
    <location>
        <begin position="1"/>
        <end position="20"/>
    </location>
</feature>
<dbReference type="Gene3D" id="3.40.50.720">
    <property type="entry name" value="NAD(P)-binding Rossmann-like Domain"/>
    <property type="match status" value="1"/>
</dbReference>
<keyword evidence="4" id="KW-1185">Reference proteome</keyword>
<dbReference type="PANTHER" id="PTHR43482">
    <property type="entry name" value="PROTEIN AST1-RELATED"/>
    <property type="match status" value="1"/>
</dbReference>
<dbReference type="EMBL" id="JAIXCQ010000001">
    <property type="protein sequence ID" value="MCA5892275.1"/>
    <property type="molecule type" value="Genomic_DNA"/>
</dbReference>
<organism evidence="3 4">
    <name type="scientific">Isoptericola luteus</name>
    <dbReference type="NCBI Taxonomy" id="2879484"/>
    <lineage>
        <taxon>Bacteria</taxon>
        <taxon>Bacillati</taxon>
        <taxon>Actinomycetota</taxon>
        <taxon>Actinomycetes</taxon>
        <taxon>Micrococcales</taxon>
        <taxon>Promicromonosporaceae</taxon>
        <taxon>Isoptericola</taxon>
    </lineage>
</organism>
<dbReference type="Gene3D" id="3.90.180.10">
    <property type="entry name" value="Medium-chain alcohol dehydrogenases, catalytic domain"/>
    <property type="match status" value="1"/>
</dbReference>
<proteinExistence type="predicted"/>